<dbReference type="EMBL" id="SFCI01001453">
    <property type="protein sequence ID" value="TFY75733.1"/>
    <property type="molecule type" value="Genomic_DNA"/>
</dbReference>
<feature type="region of interest" description="Disordered" evidence="1">
    <location>
        <begin position="1"/>
        <end position="61"/>
    </location>
</feature>
<organism evidence="2 3">
    <name type="scientific">Hericium alpestre</name>
    <dbReference type="NCBI Taxonomy" id="135208"/>
    <lineage>
        <taxon>Eukaryota</taxon>
        <taxon>Fungi</taxon>
        <taxon>Dikarya</taxon>
        <taxon>Basidiomycota</taxon>
        <taxon>Agaricomycotina</taxon>
        <taxon>Agaricomycetes</taxon>
        <taxon>Russulales</taxon>
        <taxon>Hericiaceae</taxon>
        <taxon>Hericium</taxon>
    </lineage>
</organism>
<evidence type="ECO:0000313" key="3">
    <source>
        <dbReference type="Proteomes" id="UP000298061"/>
    </source>
</evidence>
<evidence type="ECO:0000256" key="1">
    <source>
        <dbReference type="SAM" id="MobiDB-lite"/>
    </source>
</evidence>
<proteinExistence type="predicted"/>
<dbReference type="AlphaFoldDB" id="A0A4Y9ZP06"/>
<protein>
    <submittedName>
        <fullName evidence="2">Uncharacterized protein</fullName>
    </submittedName>
</protein>
<accession>A0A4Y9ZP06</accession>
<dbReference type="Proteomes" id="UP000298061">
    <property type="component" value="Unassembled WGS sequence"/>
</dbReference>
<name>A0A4Y9ZP06_9AGAM</name>
<keyword evidence="3" id="KW-1185">Reference proteome</keyword>
<reference evidence="2 3" key="1">
    <citation type="submission" date="2019-02" db="EMBL/GenBank/DDBJ databases">
        <title>Genome sequencing of the rare red list fungi Hericium alpestre (H. flagellum).</title>
        <authorList>
            <person name="Buettner E."/>
            <person name="Kellner H."/>
        </authorList>
    </citation>
    <scope>NUCLEOTIDE SEQUENCE [LARGE SCALE GENOMIC DNA]</scope>
    <source>
        <strain evidence="2 3">DSM 108284</strain>
    </source>
</reference>
<evidence type="ECO:0000313" key="2">
    <source>
        <dbReference type="EMBL" id="TFY75733.1"/>
    </source>
</evidence>
<sequence length="61" mass="6500">MSSKVSQAKTPAGGAPMISAIDQNMSNGRQGEFSKVRNEPEDQPMIEEPTNGKPNKGKGKL</sequence>
<comment type="caution">
    <text evidence="2">The sequence shown here is derived from an EMBL/GenBank/DDBJ whole genome shotgun (WGS) entry which is preliminary data.</text>
</comment>
<gene>
    <name evidence="2" type="ORF">EWM64_g8279</name>
</gene>